<sequence length="413" mass="45396">MSLQHLASDFNGFNGYQSINFMPPPPPPAPQLSLRNTVGVTGRPGERVSRTSGMGFQILGHLLEPSEKPWAFRSSENRGTERADGGTDGYFGVDRKGLPLKLGEEEKRKSSAAGKTGHTKLCARGHWRPAEDAKLKELVAQYGPQNWNVIAENLDGRSGKSCRLRWFNQLDPRINRRAFTEEEEERLLAAHRLYGNKWAMIARLFPGRTDNAVKNHWHVIMARKHREQSCIYRRRKPSSSQILIKGFDMTLQNNACSESTNSSTMDESASTCTDPSLNLASDKVSPSFFTKFSPVQQHQPCGSQLGSSGNQVVTMGDGGFDKFYCTGNGFHQPGPIETVMVVDQSGHSDSNSEVSAVESVATNKINISVSGNNETTEGFDILGDVLVALCTRGKSQSCFPLIPDSMNESAHLS</sequence>
<organism evidence="10 11">
    <name type="scientific">Morella rubra</name>
    <name type="common">Chinese bayberry</name>
    <dbReference type="NCBI Taxonomy" id="262757"/>
    <lineage>
        <taxon>Eukaryota</taxon>
        <taxon>Viridiplantae</taxon>
        <taxon>Streptophyta</taxon>
        <taxon>Embryophyta</taxon>
        <taxon>Tracheophyta</taxon>
        <taxon>Spermatophyta</taxon>
        <taxon>Magnoliopsida</taxon>
        <taxon>eudicotyledons</taxon>
        <taxon>Gunneridae</taxon>
        <taxon>Pentapetalae</taxon>
        <taxon>rosids</taxon>
        <taxon>fabids</taxon>
        <taxon>Fagales</taxon>
        <taxon>Myricaceae</taxon>
        <taxon>Morella</taxon>
    </lineage>
</organism>
<dbReference type="EMBL" id="RXIC02000020">
    <property type="protein sequence ID" value="KAB1223147.1"/>
    <property type="molecule type" value="Genomic_DNA"/>
</dbReference>
<dbReference type="PROSITE" id="PS50090">
    <property type="entry name" value="MYB_LIKE"/>
    <property type="match status" value="2"/>
</dbReference>
<reference evidence="10 11" key="1">
    <citation type="journal article" date="2019" name="Plant Biotechnol. J.">
        <title>The red bayberry genome and genetic basis of sex determination.</title>
        <authorList>
            <person name="Jia H.M."/>
            <person name="Jia H.J."/>
            <person name="Cai Q.L."/>
            <person name="Wang Y."/>
            <person name="Zhao H.B."/>
            <person name="Yang W.F."/>
            <person name="Wang G.Y."/>
            <person name="Li Y.H."/>
            <person name="Zhan D.L."/>
            <person name="Shen Y.T."/>
            <person name="Niu Q.F."/>
            <person name="Chang L."/>
            <person name="Qiu J."/>
            <person name="Zhao L."/>
            <person name="Xie H.B."/>
            <person name="Fu W.Y."/>
            <person name="Jin J."/>
            <person name="Li X.W."/>
            <person name="Jiao Y."/>
            <person name="Zhou C.C."/>
            <person name="Tu T."/>
            <person name="Chai C.Y."/>
            <person name="Gao J.L."/>
            <person name="Fan L.J."/>
            <person name="van de Weg E."/>
            <person name="Wang J.Y."/>
            <person name="Gao Z.S."/>
        </authorList>
    </citation>
    <scope>NUCLEOTIDE SEQUENCE [LARGE SCALE GENOMIC DNA]</scope>
    <source>
        <tissue evidence="10">Leaves</tissue>
    </source>
</reference>
<keyword evidence="3" id="KW-0805">Transcription regulation</keyword>
<dbReference type="GO" id="GO:0000981">
    <property type="term" value="F:DNA-binding transcription factor activity, RNA polymerase II-specific"/>
    <property type="evidence" value="ECO:0007669"/>
    <property type="project" value="TreeGrafter"/>
</dbReference>
<dbReference type="InterPro" id="IPR017930">
    <property type="entry name" value="Myb_dom"/>
</dbReference>
<evidence type="ECO:0000259" key="9">
    <source>
        <dbReference type="PROSITE" id="PS51294"/>
    </source>
</evidence>
<evidence type="ECO:0000313" key="10">
    <source>
        <dbReference type="EMBL" id="KAB1223147.1"/>
    </source>
</evidence>
<dbReference type="PANTHER" id="PTHR45614">
    <property type="entry name" value="MYB PROTEIN-RELATED"/>
    <property type="match status" value="1"/>
</dbReference>
<comment type="subcellular location">
    <subcellularLocation>
        <location evidence="1">Nucleus</location>
    </subcellularLocation>
</comment>
<evidence type="ECO:0000259" key="8">
    <source>
        <dbReference type="PROSITE" id="PS50090"/>
    </source>
</evidence>
<name>A0A6A1WH19_9ROSI</name>
<evidence type="ECO:0000256" key="5">
    <source>
        <dbReference type="ARBA" id="ARBA00023163"/>
    </source>
</evidence>
<gene>
    <name evidence="10" type="ORF">CJ030_MR2G016448</name>
</gene>
<dbReference type="InterPro" id="IPR001005">
    <property type="entry name" value="SANT/Myb"/>
</dbReference>
<feature type="region of interest" description="Disordered" evidence="7">
    <location>
        <begin position="69"/>
        <end position="90"/>
    </location>
</feature>
<dbReference type="Pfam" id="PF13921">
    <property type="entry name" value="Myb_DNA-bind_6"/>
    <property type="match status" value="1"/>
</dbReference>
<evidence type="ECO:0000313" key="11">
    <source>
        <dbReference type="Proteomes" id="UP000516437"/>
    </source>
</evidence>
<accession>A0A6A1WH19</accession>
<dbReference type="PANTHER" id="PTHR45614:SF259">
    <property type="entry name" value="MYB DOMAIN PROTEIN 89-RELATED"/>
    <property type="match status" value="1"/>
</dbReference>
<feature type="domain" description="Myb-like" evidence="8">
    <location>
        <begin position="124"/>
        <end position="170"/>
    </location>
</feature>
<dbReference type="Gene3D" id="1.10.10.60">
    <property type="entry name" value="Homeodomain-like"/>
    <property type="match status" value="2"/>
</dbReference>
<feature type="domain" description="HTH myb-type" evidence="9">
    <location>
        <begin position="124"/>
        <end position="170"/>
    </location>
</feature>
<feature type="compositionally biased region" description="Basic and acidic residues" evidence="7">
    <location>
        <begin position="75"/>
        <end position="85"/>
    </location>
</feature>
<dbReference type="SUPFAM" id="SSF46689">
    <property type="entry name" value="Homeodomain-like"/>
    <property type="match status" value="1"/>
</dbReference>
<keyword evidence="5" id="KW-0804">Transcription</keyword>
<dbReference type="GO" id="GO:0000978">
    <property type="term" value="F:RNA polymerase II cis-regulatory region sequence-specific DNA binding"/>
    <property type="evidence" value="ECO:0007669"/>
    <property type="project" value="TreeGrafter"/>
</dbReference>
<keyword evidence="2" id="KW-0677">Repeat</keyword>
<evidence type="ECO:0000256" key="3">
    <source>
        <dbReference type="ARBA" id="ARBA00023015"/>
    </source>
</evidence>
<keyword evidence="4" id="KW-0238">DNA-binding</keyword>
<evidence type="ECO:0000256" key="1">
    <source>
        <dbReference type="ARBA" id="ARBA00004123"/>
    </source>
</evidence>
<dbReference type="SMART" id="SM00717">
    <property type="entry name" value="SANT"/>
    <property type="match status" value="2"/>
</dbReference>
<keyword evidence="6" id="KW-0539">Nucleus</keyword>
<dbReference type="InterPro" id="IPR009057">
    <property type="entry name" value="Homeodomain-like_sf"/>
</dbReference>
<comment type="caution">
    <text evidence="10">The sequence shown here is derived from an EMBL/GenBank/DDBJ whole genome shotgun (WGS) entry which is preliminary data.</text>
</comment>
<evidence type="ECO:0000256" key="2">
    <source>
        <dbReference type="ARBA" id="ARBA00022737"/>
    </source>
</evidence>
<protein>
    <submittedName>
        <fullName evidence="10">Transcription factor MYB44</fullName>
    </submittedName>
</protein>
<evidence type="ECO:0000256" key="4">
    <source>
        <dbReference type="ARBA" id="ARBA00023125"/>
    </source>
</evidence>
<feature type="domain" description="HTH myb-type" evidence="9">
    <location>
        <begin position="171"/>
        <end position="225"/>
    </location>
</feature>
<evidence type="ECO:0000256" key="6">
    <source>
        <dbReference type="ARBA" id="ARBA00023242"/>
    </source>
</evidence>
<dbReference type="FunFam" id="1.10.10.60:FF:000356">
    <property type="entry name" value="MYB transcription factor"/>
    <property type="match status" value="1"/>
</dbReference>
<dbReference type="AlphaFoldDB" id="A0A6A1WH19"/>
<dbReference type="CDD" id="cd00167">
    <property type="entry name" value="SANT"/>
    <property type="match status" value="2"/>
</dbReference>
<proteinExistence type="predicted"/>
<dbReference type="FunFam" id="1.10.10.60:FF:000060">
    <property type="entry name" value="MYB transcription factor"/>
    <property type="match status" value="1"/>
</dbReference>
<dbReference type="Proteomes" id="UP000516437">
    <property type="component" value="Chromosome 2"/>
</dbReference>
<keyword evidence="11" id="KW-1185">Reference proteome</keyword>
<dbReference type="PROSITE" id="PS51294">
    <property type="entry name" value="HTH_MYB"/>
    <property type="match status" value="2"/>
</dbReference>
<evidence type="ECO:0000256" key="7">
    <source>
        <dbReference type="SAM" id="MobiDB-lite"/>
    </source>
</evidence>
<dbReference type="InterPro" id="IPR050560">
    <property type="entry name" value="MYB_TF"/>
</dbReference>
<feature type="domain" description="Myb-like" evidence="8">
    <location>
        <begin position="171"/>
        <end position="221"/>
    </location>
</feature>
<dbReference type="GO" id="GO:0005634">
    <property type="term" value="C:nucleus"/>
    <property type="evidence" value="ECO:0007669"/>
    <property type="project" value="UniProtKB-SubCell"/>
</dbReference>
<dbReference type="OrthoDB" id="2143914at2759"/>